<proteinExistence type="predicted"/>
<name>A0AAN8VIR2_9MAGN</name>
<dbReference type="Proteomes" id="UP001370490">
    <property type="component" value="Unassembled WGS sequence"/>
</dbReference>
<feature type="compositionally biased region" description="Low complexity" evidence="1">
    <location>
        <begin position="55"/>
        <end position="71"/>
    </location>
</feature>
<evidence type="ECO:0000313" key="2">
    <source>
        <dbReference type="EMBL" id="KAK6930172.1"/>
    </source>
</evidence>
<evidence type="ECO:0000256" key="1">
    <source>
        <dbReference type="SAM" id="MobiDB-lite"/>
    </source>
</evidence>
<feature type="compositionally biased region" description="Basic and acidic residues" evidence="1">
    <location>
        <begin position="9"/>
        <end position="23"/>
    </location>
</feature>
<accession>A0AAN8VIR2</accession>
<keyword evidence="3" id="KW-1185">Reference proteome</keyword>
<organism evidence="2 3">
    <name type="scientific">Dillenia turbinata</name>
    <dbReference type="NCBI Taxonomy" id="194707"/>
    <lineage>
        <taxon>Eukaryota</taxon>
        <taxon>Viridiplantae</taxon>
        <taxon>Streptophyta</taxon>
        <taxon>Embryophyta</taxon>
        <taxon>Tracheophyta</taxon>
        <taxon>Spermatophyta</taxon>
        <taxon>Magnoliopsida</taxon>
        <taxon>eudicotyledons</taxon>
        <taxon>Gunneridae</taxon>
        <taxon>Pentapetalae</taxon>
        <taxon>Dilleniales</taxon>
        <taxon>Dilleniaceae</taxon>
        <taxon>Dillenia</taxon>
    </lineage>
</organism>
<comment type="caution">
    <text evidence="2">The sequence shown here is derived from an EMBL/GenBank/DDBJ whole genome shotgun (WGS) entry which is preliminary data.</text>
</comment>
<protein>
    <submittedName>
        <fullName evidence="2">Uncharacterized protein</fullName>
    </submittedName>
</protein>
<gene>
    <name evidence="2" type="ORF">RJ641_004266</name>
</gene>
<feature type="region of interest" description="Disordered" evidence="1">
    <location>
        <begin position="1"/>
        <end position="71"/>
    </location>
</feature>
<evidence type="ECO:0000313" key="3">
    <source>
        <dbReference type="Proteomes" id="UP001370490"/>
    </source>
</evidence>
<dbReference type="EMBL" id="JBAMMX010000012">
    <property type="protein sequence ID" value="KAK6930172.1"/>
    <property type="molecule type" value="Genomic_DNA"/>
</dbReference>
<reference evidence="2 3" key="1">
    <citation type="submission" date="2023-12" db="EMBL/GenBank/DDBJ databases">
        <title>A high-quality genome assembly for Dillenia turbinata (Dilleniales).</title>
        <authorList>
            <person name="Chanderbali A."/>
        </authorList>
    </citation>
    <scope>NUCLEOTIDE SEQUENCE [LARGE SCALE GENOMIC DNA]</scope>
    <source>
        <strain evidence="2">LSX21</strain>
        <tissue evidence="2">Leaf</tissue>
    </source>
</reference>
<sequence length="71" mass="7864">MVSGSPVENKAEMKEARSEERNWMARSRMIGRSKRPMGLNSSEMASVMASPSPIRMEAAMTRTTTASSRMP</sequence>
<dbReference type="AlphaFoldDB" id="A0AAN8VIR2"/>